<comment type="caution">
    <text evidence="2">The sequence shown here is derived from an EMBL/GenBank/DDBJ whole genome shotgun (WGS) entry which is preliminary data.</text>
</comment>
<reference evidence="2 3" key="1">
    <citation type="submission" date="2023-11" db="EMBL/GenBank/DDBJ databases">
        <title>A Novel Polar Bacteriovorax (B. antarcticus) Isolated from the Biocrust in Antarctica.</title>
        <authorList>
            <person name="Mun W."/>
            <person name="Choi S.Y."/>
            <person name="Mitchell R.J."/>
        </authorList>
    </citation>
    <scope>NUCLEOTIDE SEQUENCE [LARGE SCALE GENOMIC DNA]</scope>
    <source>
        <strain evidence="2 3">PP10</strain>
    </source>
</reference>
<dbReference type="RefSeq" id="WP_323575855.1">
    <property type="nucleotide sequence ID" value="NZ_JAYGJQ010000001.1"/>
</dbReference>
<evidence type="ECO:0000313" key="2">
    <source>
        <dbReference type="EMBL" id="MEA9356176.1"/>
    </source>
</evidence>
<feature type="signal peptide" evidence="1">
    <location>
        <begin position="1"/>
        <end position="20"/>
    </location>
</feature>
<organism evidence="2 3">
    <name type="scientific">Bacteriovorax antarcticus</name>
    <dbReference type="NCBI Taxonomy" id="3088717"/>
    <lineage>
        <taxon>Bacteria</taxon>
        <taxon>Pseudomonadati</taxon>
        <taxon>Bdellovibrionota</taxon>
        <taxon>Bacteriovoracia</taxon>
        <taxon>Bacteriovoracales</taxon>
        <taxon>Bacteriovoracaceae</taxon>
        <taxon>Bacteriovorax</taxon>
    </lineage>
</organism>
<gene>
    <name evidence="2" type="ORF">SHI21_08185</name>
</gene>
<evidence type="ECO:0000313" key="3">
    <source>
        <dbReference type="Proteomes" id="UP001302274"/>
    </source>
</evidence>
<accession>A0ABU5VT57</accession>
<evidence type="ECO:0000256" key="1">
    <source>
        <dbReference type="SAM" id="SignalP"/>
    </source>
</evidence>
<dbReference type="Proteomes" id="UP001302274">
    <property type="component" value="Unassembled WGS sequence"/>
</dbReference>
<keyword evidence="3" id="KW-1185">Reference proteome</keyword>
<sequence length="192" mass="21474">MKTSMLILTGALLIAQSAFAGMTAPAVERKLFTLEKSLNPENILFIHTQTDESCKFVSNSNGYVDFYWLMDGSQKKQVHSMIRSTVQERVQFVGINDTRDSFKVKLNDLSEIRHDLESNVIEARAELVNGECTVKSIIQLGASAKYIKLDLQRTYCEVEKNMVGIPKGCKFLELSGKNDATGEGVKVRFKGK</sequence>
<keyword evidence="1" id="KW-0732">Signal</keyword>
<feature type="chain" id="PRO_5047259549" evidence="1">
    <location>
        <begin position="21"/>
        <end position="192"/>
    </location>
</feature>
<name>A0ABU5VT57_9BACT</name>
<protein>
    <submittedName>
        <fullName evidence="2">Uncharacterized protein</fullName>
    </submittedName>
</protein>
<dbReference type="EMBL" id="JAYGJQ010000001">
    <property type="protein sequence ID" value="MEA9356176.1"/>
    <property type="molecule type" value="Genomic_DNA"/>
</dbReference>
<proteinExistence type="predicted"/>